<proteinExistence type="predicted"/>
<gene>
    <name evidence="1" type="ORF">MNB_ARC-1_173</name>
</gene>
<organism evidence="1">
    <name type="scientific">hydrothermal vent metagenome</name>
    <dbReference type="NCBI Taxonomy" id="652676"/>
    <lineage>
        <taxon>unclassified sequences</taxon>
        <taxon>metagenomes</taxon>
        <taxon>ecological metagenomes</taxon>
    </lineage>
</organism>
<protein>
    <submittedName>
        <fullName evidence="1">Uncharacterized protein</fullName>
    </submittedName>
</protein>
<reference evidence="1" key="1">
    <citation type="submission" date="2018-10" db="EMBL/GenBank/DDBJ databases">
        <authorList>
            <person name="Aoki K."/>
        </authorList>
    </citation>
    <scope>NUCLEOTIDE SEQUENCE</scope>
</reference>
<name>A0A3B1DRY8_9ZZZZ</name>
<dbReference type="EMBL" id="UOYO01000013">
    <property type="protein sequence ID" value="VAY86495.1"/>
    <property type="molecule type" value="Genomic_DNA"/>
</dbReference>
<evidence type="ECO:0000313" key="1">
    <source>
        <dbReference type="EMBL" id="VAY86495.1"/>
    </source>
</evidence>
<accession>A0A3B1DRY8</accession>
<sequence>MAPIVGSFIILNPSFPPCTAYSASITSAMASVCKNPYNIIYSIDDKSAVYQDDSNIL</sequence>
<dbReference type="AlphaFoldDB" id="A0A3B1DRY8"/>